<sequence>MSSWESQPKEPSDVSCVLVLYIHFGLLMKIQLIRRNLLDVETDQYVASKIWFRMCHQRALQFTTLDFRMETSIVRIAVCKSSGEVTATQMLYIDGPIYLFFPGEEKPRVSIFKRP</sequence>
<dbReference type="Proteomes" id="UP000887565">
    <property type="component" value="Unplaced"/>
</dbReference>
<name>A0A915L3R8_ROMCU</name>
<proteinExistence type="predicted"/>
<evidence type="ECO:0000313" key="2">
    <source>
        <dbReference type="WBParaSite" id="nRc.2.0.1.t44409-RA"/>
    </source>
</evidence>
<reference evidence="2" key="1">
    <citation type="submission" date="2022-11" db="UniProtKB">
        <authorList>
            <consortium name="WormBaseParasite"/>
        </authorList>
    </citation>
    <scope>IDENTIFICATION</scope>
</reference>
<organism evidence="1 2">
    <name type="scientific">Romanomermis culicivorax</name>
    <name type="common">Nematode worm</name>
    <dbReference type="NCBI Taxonomy" id="13658"/>
    <lineage>
        <taxon>Eukaryota</taxon>
        <taxon>Metazoa</taxon>
        <taxon>Ecdysozoa</taxon>
        <taxon>Nematoda</taxon>
        <taxon>Enoplea</taxon>
        <taxon>Dorylaimia</taxon>
        <taxon>Mermithida</taxon>
        <taxon>Mermithoidea</taxon>
        <taxon>Mermithidae</taxon>
        <taxon>Romanomermis</taxon>
    </lineage>
</organism>
<protein>
    <submittedName>
        <fullName evidence="2">Uncharacterized protein</fullName>
    </submittedName>
</protein>
<keyword evidence="1" id="KW-1185">Reference proteome</keyword>
<dbReference type="WBParaSite" id="nRc.2.0.1.t44409-RA">
    <property type="protein sequence ID" value="nRc.2.0.1.t44409-RA"/>
    <property type="gene ID" value="nRc.2.0.1.g44409"/>
</dbReference>
<dbReference type="AlphaFoldDB" id="A0A915L3R8"/>
<accession>A0A915L3R8</accession>
<evidence type="ECO:0000313" key="1">
    <source>
        <dbReference type="Proteomes" id="UP000887565"/>
    </source>
</evidence>